<dbReference type="Pfam" id="PF01555">
    <property type="entry name" value="N6_N4_Mtase"/>
    <property type="match status" value="1"/>
</dbReference>
<dbReference type="PIRSF" id="PIRSF015855">
    <property type="entry name" value="TypeIII_Mtase_mKpnI"/>
    <property type="match status" value="1"/>
</dbReference>
<dbReference type="InterPro" id="IPR022221">
    <property type="entry name" value="TypeIII_RM_meth"/>
</dbReference>
<dbReference type="Pfam" id="PF12564">
    <property type="entry name" value="TypeIII_RM_meth"/>
    <property type="match status" value="1"/>
</dbReference>
<dbReference type="AlphaFoldDB" id="A0A499SA13"/>
<dbReference type="InterPro" id="IPR029063">
    <property type="entry name" value="SAM-dependent_MTases_sf"/>
</dbReference>
<geneLocation type="plasmid" evidence="8">
    <name>pPH2</name>
</geneLocation>
<keyword evidence="8" id="KW-0614">Plasmid</keyword>
<feature type="domain" description="DNA methylase N-4/N-6" evidence="6">
    <location>
        <begin position="195"/>
        <end position="505"/>
    </location>
</feature>
<comment type="similarity">
    <text evidence="1">Belongs to the N(4)/N(6)-methyltransferase family.</text>
</comment>
<evidence type="ECO:0000256" key="3">
    <source>
        <dbReference type="ARBA" id="ARBA00022679"/>
    </source>
</evidence>
<evidence type="ECO:0000256" key="4">
    <source>
        <dbReference type="ARBA" id="ARBA00022691"/>
    </source>
</evidence>
<dbReference type="InterPro" id="IPR002295">
    <property type="entry name" value="N4/N6-MTase_EcoPI_Mod-like"/>
</dbReference>
<proteinExistence type="inferred from homology"/>
<evidence type="ECO:0000259" key="7">
    <source>
        <dbReference type="Pfam" id="PF12564"/>
    </source>
</evidence>
<dbReference type="GO" id="GO:0032259">
    <property type="term" value="P:methylation"/>
    <property type="evidence" value="ECO:0007669"/>
    <property type="project" value="UniProtKB-KW"/>
</dbReference>
<feature type="domain" description="Type III restriction/modification enzyme methylation subunit" evidence="7">
    <location>
        <begin position="38"/>
        <end position="93"/>
    </location>
</feature>
<gene>
    <name evidence="8" type="ORF">BJL73_p00095</name>
</gene>
<evidence type="ECO:0000256" key="2">
    <source>
        <dbReference type="ARBA" id="ARBA00022603"/>
    </source>
</evidence>
<keyword evidence="5" id="KW-0680">Restriction system</keyword>
<evidence type="ECO:0000313" key="8">
    <source>
        <dbReference type="EMBL" id="AYK27877.1"/>
    </source>
</evidence>
<protein>
    <submittedName>
        <fullName evidence="8">Adenine specific DNA methylase Mod</fullName>
    </submittedName>
</protein>
<dbReference type="REBASE" id="305974">
    <property type="entry name" value="M.Sauph2ORF95P"/>
</dbReference>
<sequence>METKLQEEINEVLKAFPAYWNKNMLLKNKLIEDIRSYNEKIIEALLSNNLIKDTYALQLPSGSVFKTEDFISMLRFKNYWDNSYTKYTNEVGLTSEGKYLKYNTDVVLDFPHKDSVLEGGMAKEDIGKKEIYYHNIIAKEEIDTLLSPKVFTNIKKYDKKGQHDTETINDDDNLIIKGNNLLAINSIKERYSEKVKMVYIDPPYNTKSSATTFHYNNKFNHSTWLTFMKNRIETSKDFLREDGVFVIAIDDNELFYLGVLLDEIFGEYNRLGVVSVVHNPGGRQDEEFFPTAHENMLIYAKNINHVSINYLPLSPEKVKQFNKEDKFGLYKIRNFRRSGNNSLKSERPQLFYPIYYDPISKRLDLSSSEQSVRILPIDPNGIERCWRWGKDTFQEKKDKYIEVVEKKGQYDLYVKERETDYQGEKPKTIWNKSEYTGQTATHHLKKLFNDKVFSYPKSEYLIRDIIQVCTNENDIILDFFMGSATTHAVAHKMKRQYIGVEQMDYINHVSVPRLRKVIEGEQGGISEKVNWKGGGSFVYAELHNLNEEFVDKIKTTQDFDELNILLQEMKTKAYLNFKVDLEKMTSDNSGFYELSLQEQKNILIQVLDMNQLYLNYSEIEDSQYVISDSVKAFNHSFYKKEGDPSE</sequence>
<keyword evidence="4" id="KW-0949">S-adenosyl-L-methionine</keyword>
<dbReference type="PRINTS" id="PR00508">
    <property type="entry name" value="S21N4MTFRASE"/>
</dbReference>
<keyword evidence="2 8" id="KW-0489">Methyltransferase</keyword>
<organism evidence="8">
    <name type="scientific">Staphylococcus aureus</name>
    <dbReference type="NCBI Taxonomy" id="1280"/>
    <lineage>
        <taxon>Bacteria</taxon>
        <taxon>Bacillati</taxon>
        <taxon>Bacillota</taxon>
        <taxon>Bacilli</taxon>
        <taxon>Bacillales</taxon>
        <taxon>Staphylococcaceae</taxon>
        <taxon>Staphylococcus</taxon>
    </lineage>
</organism>
<evidence type="ECO:0000256" key="1">
    <source>
        <dbReference type="ARBA" id="ARBA00006594"/>
    </source>
</evidence>
<evidence type="ECO:0000256" key="5">
    <source>
        <dbReference type="ARBA" id="ARBA00022747"/>
    </source>
</evidence>
<dbReference type="SUPFAM" id="SSF53335">
    <property type="entry name" value="S-adenosyl-L-methionine-dependent methyltransferases"/>
    <property type="match status" value="1"/>
</dbReference>
<reference evidence="8" key="1">
    <citation type="journal article" date="2019" name="Front. Microbiol.">
        <title>Prevalence of Antibiotic and Heavy Metal Resistance Determinants and Virulence-Related Genetic Elements in Plasmids of Staphylococcus aureus.</title>
        <authorList>
            <person name="Bukowski M."/>
            <person name="Piwowarczyk R."/>
            <person name="Madry A."/>
            <person name="Zagorski-Przybylo R."/>
            <person name="Hydzik M."/>
            <person name="Wladyka B."/>
        </authorList>
    </citation>
    <scope>NUCLEOTIDE SEQUENCE</scope>
    <source>
        <strain evidence="8">Ph2</strain>
        <plasmid evidence="8">pPH2</plasmid>
    </source>
</reference>
<dbReference type="GO" id="GO:0008170">
    <property type="term" value="F:N-methyltransferase activity"/>
    <property type="evidence" value="ECO:0007669"/>
    <property type="project" value="InterPro"/>
</dbReference>
<dbReference type="InterPro" id="IPR001091">
    <property type="entry name" value="RM_Methyltransferase"/>
</dbReference>
<evidence type="ECO:0000259" key="6">
    <source>
        <dbReference type="Pfam" id="PF01555"/>
    </source>
</evidence>
<accession>A0A499SA13</accession>
<dbReference type="GO" id="GO:0003677">
    <property type="term" value="F:DNA binding"/>
    <property type="evidence" value="ECO:0007669"/>
    <property type="project" value="InterPro"/>
</dbReference>
<name>A0A499SA13_STAAU</name>
<dbReference type="GO" id="GO:0009307">
    <property type="term" value="P:DNA restriction-modification system"/>
    <property type="evidence" value="ECO:0007669"/>
    <property type="project" value="UniProtKB-KW"/>
</dbReference>
<dbReference type="PROSITE" id="PS00092">
    <property type="entry name" value="N6_MTASE"/>
    <property type="match status" value="1"/>
</dbReference>
<dbReference type="EMBL" id="MH785233">
    <property type="protein sequence ID" value="AYK27877.1"/>
    <property type="molecule type" value="Genomic_DNA"/>
</dbReference>
<dbReference type="InterPro" id="IPR002941">
    <property type="entry name" value="DNA_methylase_N4/N6"/>
</dbReference>
<dbReference type="Gene3D" id="3.40.50.150">
    <property type="entry name" value="Vaccinia Virus protein VP39"/>
    <property type="match status" value="1"/>
</dbReference>
<keyword evidence="3" id="KW-0808">Transferase</keyword>
<dbReference type="InterPro" id="IPR002052">
    <property type="entry name" value="DNA_methylase_N6_adenine_CS"/>
</dbReference>
<dbReference type="RefSeq" id="WP_114304601.1">
    <property type="nucleotide sequence ID" value="NZ_MH785233.1"/>
</dbReference>